<dbReference type="PANTHER" id="PTHR46509">
    <property type="entry name" value="PHOSPHOADENOSINE PHOSPHOSULFATE REDUCTASE"/>
    <property type="match status" value="1"/>
</dbReference>
<name>A0ABD4SYF2_9CYAN</name>
<keyword evidence="3" id="KW-0963">Cytoplasm</keyword>
<keyword evidence="2 3" id="KW-0560">Oxidoreductase</keyword>
<dbReference type="RefSeq" id="WP_166278713.1">
    <property type="nucleotide sequence ID" value="NZ_JTHE03000005.1"/>
</dbReference>
<comment type="pathway">
    <text evidence="3">Sulfur metabolism; hydrogen sulfide biosynthesis; sulfite from sulfate: step 3/3.</text>
</comment>
<dbReference type="NCBIfam" id="TIGR02057">
    <property type="entry name" value="PAPS_reductase"/>
    <property type="match status" value="1"/>
</dbReference>
<dbReference type="GO" id="GO:0004604">
    <property type="term" value="F:phosphoadenylyl-sulfate reductase (thioredoxin) activity"/>
    <property type="evidence" value="ECO:0007669"/>
    <property type="project" value="UniProtKB-UniRule"/>
</dbReference>
<dbReference type="InterPro" id="IPR014729">
    <property type="entry name" value="Rossmann-like_a/b/a_fold"/>
</dbReference>
<comment type="caution">
    <text evidence="6">The sequence shown here is derived from an EMBL/GenBank/DDBJ whole genome shotgun (WGS) entry which is preliminary data.</text>
</comment>
<dbReference type="GO" id="GO:0070814">
    <property type="term" value="P:hydrogen sulfide biosynthetic process"/>
    <property type="evidence" value="ECO:0007669"/>
    <property type="project" value="UniProtKB-UniRule"/>
</dbReference>
<evidence type="ECO:0000313" key="6">
    <source>
        <dbReference type="EMBL" id="MCM1981344.1"/>
    </source>
</evidence>
<dbReference type="InterPro" id="IPR002500">
    <property type="entry name" value="PAPS_reduct_dom"/>
</dbReference>
<dbReference type="GO" id="GO:0005737">
    <property type="term" value="C:cytoplasm"/>
    <property type="evidence" value="ECO:0007669"/>
    <property type="project" value="UniProtKB-SubCell"/>
</dbReference>
<dbReference type="Gene3D" id="3.40.50.620">
    <property type="entry name" value="HUPs"/>
    <property type="match status" value="1"/>
</dbReference>
<dbReference type="InterPro" id="IPR011800">
    <property type="entry name" value="PAPS_reductase_CysH"/>
</dbReference>
<dbReference type="EC" id="1.8.4.8" evidence="3"/>
<comment type="caution">
    <text evidence="3">Lacks conserved residue(s) required for the propagation of feature annotation.</text>
</comment>
<feature type="active site" description="Nucleophile; cysteine thiosulfonate intermediate" evidence="3">
    <location>
        <position position="237"/>
    </location>
</feature>
<dbReference type="NCBIfam" id="TIGR00434">
    <property type="entry name" value="cysH"/>
    <property type="match status" value="1"/>
</dbReference>
<comment type="subcellular location">
    <subcellularLocation>
        <location evidence="3">Cytoplasm</location>
    </subcellularLocation>
</comment>
<protein>
    <recommendedName>
        <fullName evidence="3">Phosphoadenosine 5'-phosphosulfate reductase</fullName>
        <shortName evidence="3">PAPS reductase</shortName>
        <ecNumber evidence="3">1.8.4.8</ecNumber>
    </recommendedName>
    <alternativeName>
        <fullName evidence="3">3'-phosphoadenylylsulfate reductase</fullName>
    </alternativeName>
    <alternativeName>
        <fullName evidence="3">PAPS reductase, thioredoxin dependent</fullName>
    </alternativeName>
    <alternativeName>
        <fullName evidence="3">PAPS sulfotransferase</fullName>
    </alternativeName>
    <alternativeName>
        <fullName evidence="3">PAdoPS reductase</fullName>
    </alternativeName>
</protein>
<keyword evidence="7" id="KW-1185">Reference proteome</keyword>
<sequence>MTHRSAAIQTALNLEALNQQFANAHPKSILLWSLETVPEGLIQSTAFGPSGMVILDLLYRDLDPRPPVPILFLDTLHHFPETLALVHRTQRDYRLHLEVYRPQGLTTREAFAQRYGDDLWEKDVDYFHQLTKVAPLQLALQELGVKSWITGRRRDQSISRQQLPIFEWDDQGRLKINPLAHWTHREVWKYIMENKVPYNHLHDQGYGSIGDEPLTTPLQEGEHEREGRWRGTAKTECGIHR</sequence>
<dbReference type="InterPro" id="IPR004511">
    <property type="entry name" value="PAPS/APS_Rdtase"/>
</dbReference>
<accession>A0ABD4SYF2</accession>
<comment type="function">
    <text evidence="3">Catalyzes the formation of sulfite from phosphoadenosine 5'-phosphosulfate (PAPS) using thioredoxin as an electron donor.</text>
</comment>
<dbReference type="HAMAP" id="MF_00063">
    <property type="entry name" value="CysH"/>
    <property type="match status" value="1"/>
</dbReference>
<dbReference type="EMBL" id="JTHE03000005">
    <property type="protein sequence ID" value="MCM1981344.1"/>
    <property type="molecule type" value="Genomic_DNA"/>
</dbReference>
<dbReference type="NCBIfam" id="NF002537">
    <property type="entry name" value="PRK02090.1"/>
    <property type="match status" value="1"/>
</dbReference>
<evidence type="ECO:0000256" key="3">
    <source>
        <dbReference type="HAMAP-Rule" id="MF_00063"/>
    </source>
</evidence>
<evidence type="ECO:0000259" key="5">
    <source>
        <dbReference type="Pfam" id="PF01507"/>
    </source>
</evidence>
<dbReference type="Pfam" id="PF01507">
    <property type="entry name" value="PAPS_reduct"/>
    <property type="match status" value="1"/>
</dbReference>
<dbReference type="SUPFAM" id="SSF52402">
    <property type="entry name" value="Adenine nucleotide alpha hydrolases-like"/>
    <property type="match status" value="1"/>
</dbReference>
<comment type="catalytic activity">
    <reaction evidence="3">
        <text>[thioredoxin]-disulfide + sulfite + adenosine 3',5'-bisphosphate + 2 H(+) = [thioredoxin]-dithiol + 3'-phosphoadenylyl sulfate</text>
        <dbReference type="Rhea" id="RHEA:11724"/>
        <dbReference type="Rhea" id="RHEA-COMP:10698"/>
        <dbReference type="Rhea" id="RHEA-COMP:10700"/>
        <dbReference type="ChEBI" id="CHEBI:15378"/>
        <dbReference type="ChEBI" id="CHEBI:17359"/>
        <dbReference type="ChEBI" id="CHEBI:29950"/>
        <dbReference type="ChEBI" id="CHEBI:50058"/>
        <dbReference type="ChEBI" id="CHEBI:58339"/>
        <dbReference type="ChEBI" id="CHEBI:58343"/>
        <dbReference type="EC" id="1.8.4.8"/>
    </reaction>
</comment>
<gene>
    <name evidence="3 6" type="primary">cysH</name>
    <name evidence="6" type="ORF">QQ91_0000670</name>
</gene>
<feature type="region of interest" description="Disordered" evidence="4">
    <location>
        <begin position="218"/>
        <end position="241"/>
    </location>
</feature>
<feature type="compositionally biased region" description="Basic and acidic residues" evidence="4">
    <location>
        <begin position="220"/>
        <end position="229"/>
    </location>
</feature>
<proteinExistence type="inferred from homology"/>
<dbReference type="PANTHER" id="PTHR46509:SF1">
    <property type="entry name" value="PHOSPHOADENOSINE PHOSPHOSULFATE REDUCTASE"/>
    <property type="match status" value="1"/>
</dbReference>
<dbReference type="PIRSF" id="PIRSF000857">
    <property type="entry name" value="PAPS_reductase"/>
    <property type="match status" value="1"/>
</dbReference>
<dbReference type="Proteomes" id="UP000031561">
    <property type="component" value="Unassembled WGS sequence"/>
</dbReference>
<reference evidence="6 7" key="1">
    <citation type="journal article" date="2015" name="Genome Announc.">
        <title>Draft Genome Sequence of Filamentous Marine Cyanobacterium Lyngbya confervoides Strain BDU141951.</title>
        <authorList>
            <person name="Chandrababunaidu M.M."/>
            <person name="Sen D."/>
            <person name="Tripathy S."/>
        </authorList>
    </citation>
    <scope>NUCLEOTIDE SEQUENCE [LARGE SCALE GENOMIC DNA]</scope>
    <source>
        <strain evidence="6 7">BDU141951</strain>
    </source>
</reference>
<evidence type="ECO:0000256" key="1">
    <source>
        <dbReference type="ARBA" id="ARBA00009732"/>
    </source>
</evidence>
<dbReference type="GO" id="GO:0019379">
    <property type="term" value="P:sulfate assimilation, phosphoadenylyl sulfate reduction by phosphoadenylyl-sulfate reductase (thioredoxin)"/>
    <property type="evidence" value="ECO:0007669"/>
    <property type="project" value="UniProtKB-UniRule"/>
</dbReference>
<feature type="domain" description="Phosphoadenosine phosphosulphate reductase" evidence="5">
    <location>
        <begin position="41"/>
        <end position="217"/>
    </location>
</feature>
<dbReference type="AlphaFoldDB" id="A0ABD4SYF2"/>
<organism evidence="6 7">
    <name type="scientific">Lyngbya confervoides BDU141951</name>
    <dbReference type="NCBI Taxonomy" id="1574623"/>
    <lineage>
        <taxon>Bacteria</taxon>
        <taxon>Bacillati</taxon>
        <taxon>Cyanobacteriota</taxon>
        <taxon>Cyanophyceae</taxon>
        <taxon>Oscillatoriophycideae</taxon>
        <taxon>Oscillatoriales</taxon>
        <taxon>Microcoleaceae</taxon>
        <taxon>Lyngbya</taxon>
    </lineage>
</organism>
<evidence type="ECO:0000256" key="2">
    <source>
        <dbReference type="ARBA" id="ARBA00023002"/>
    </source>
</evidence>
<evidence type="ECO:0000313" key="7">
    <source>
        <dbReference type="Proteomes" id="UP000031561"/>
    </source>
</evidence>
<dbReference type="CDD" id="cd23945">
    <property type="entry name" value="PAPS_reductase"/>
    <property type="match status" value="1"/>
</dbReference>
<evidence type="ECO:0000256" key="4">
    <source>
        <dbReference type="SAM" id="MobiDB-lite"/>
    </source>
</evidence>
<comment type="similarity">
    <text evidence="1 3">Belongs to the PAPS reductase family. CysH subfamily.</text>
</comment>